<dbReference type="InterPro" id="IPR011094">
    <property type="entry name" value="Uncharacterised_LppY/LpqO"/>
</dbReference>
<protein>
    <submittedName>
        <fullName evidence="1">Uncharacterized protein DUF1259</fullName>
    </submittedName>
</protein>
<gene>
    <name evidence="1" type="ORF">DFO70_102497</name>
</gene>
<name>A0A366K3B2_CYTFI</name>
<accession>A0A366K3B2</accession>
<proteinExistence type="predicted"/>
<reference evidence="1 2" key="1">
    <citation type="submission" date="2018-06" db="EMBL/GenBank/DDBJ databases">
        <title>Freshwater and sediment microbial communities from various areas in North America, analyzing microbe dynamics in response to fracking.</title>
        <authorList>
            <person name="Lamendella R."/>
        </authorList>
    </citation>
    <scope>NUCLEOTIDE SEQUENCE [LARGE SCALE GENOMIC DNA]</scope>
    <source>
        <strain evidence="1 2">14_TX</strain>
    </source>
</reference>
<dbReference type="RefSeq" id="WP_113881670.1">
    <property type="nucleotide sequence ID" value="NZ_QNSF01000002.1"/>
</dbReference>
<comment type="caution">
    <text evidence="1">The sequence shown here is derived from an EMBL/GenBank/DDBJ whole genome shotgun (WGS) entry which is preliminary data.</text>
</comment>
<dbReference type="Proteomes" id="UP000252731">
    <property type="component" value="Unassembled WGS sequence"/>
</dbReference>
<evidence type="ECO:0000313" key="1">
    <source>
        <dbReference type="EMBL" id="RBP96170.1"/>
    </source>
</evidence>
<keyword evidence="2" id="KW-1185">Reference proteome</keyword>
<dbReference type="OrthoDB" id="4687120at2"/>
<dbReference type="EMBL" id="QNSF01000002">
    <property type="protein sequence ID" value="RBP96170.1"/>
    <property type="molecule type" value="Genomic_DNA"/>
</dbReference>
<evidence type="ECO:0000313" key="2">
    <source>
        <dbReference type="Proteomes" id="UP000252731"/>
    </source>
</evidence>
<sequence>MNGYLTLCHQYAHILKGSMKLEDGVCSVEIKRNLDVSIQGRPSKGEVGAELSFESLDHQGIALNLGETVLLEEEIPLFTQVLVRNGVSISALHNHWLFAKPHILYIHFQSVEPPLSFAQKAAEAFNAIKMYG</sequence>
<dbReference type="AlphaFoldDB" id="A0A366K3B2"/>
<dbReference type="Pfam" id="PF07485">
    <property type="entry name" value="DUF1529"/>
    <property type="match status" value="1"/>
</dbReference>
<organism evidence="1 2">
    <name type="scientific">Cytobacillus firmus</name>
    <name type="common">Bacillus firmus</name>
    <dbReference type="NCBI Taxonomy" id="1399"/>
    <lineage>
        <taxon>Bacteria</taxon>
        <taxon>Bacillati</taxon>
        <taxon>Bacillota</taxon>
        <taxon>Bacilli</taxon>
        <taxon>Bacillales</taxon>
        <taxon>Bacillaceae</taxon>
        <taxon>Cytobacillus</taxon>
    </lineage>
</organism>